<dbReference type="Proteomes" id="UP000249700">
    <property type="component" value="Unassembled WGS sequence"/>
</dbReference>
<dbReference type="Gene3D" id="3.40.140.10">
    <property type="entry name" value="Cytidine Deaminase, domain 2"/>
    <property type="match status" value="1"/>
</dbReference>
<evidence type="ECO:0000313" key="4">
    <source>
        <dbReference type="EMBL" id="RAR62850.1"/>
    </source>
</evidence>
<evidence type="ECO:0000256" key="3">
    <source>
        <dbReference type="SAM" id="MobiDB-lite"/>
    </source>
</evidence>
<accession>A0A328XT18</accession>
<sequence length="269" mass="28629">MTSPALSLTPRHIPSASAGYDDRREAPLRDWQGPQERPITLLLNDIAMVALLATPESLEPLALGHAFTAGWIDSLDQVQDVQLARLRHGLSVTLRVAPGVAARAEEARRPAASVSSCGACGMADEAQLMAGLKRLEARPPLPSEALRQGLGELEARARRGQHGALGLGGGGRVIMDGWDIGRHNALDRVIGEGLRRGRMPDAVLLSSRCSLELVQKTVRAGISTLATLSHPSAMAVEVARACGLNLICCHRGRRLELVSGHEPAESPRS</sequence>
<dbReference type="GO" id="GO:0006777">
    <property type="term" value="P:Mo-molybdopterin cofactor biosynthetic process"/>
    <property type="evidence" value="ECO:0007669"/>
    <property type="project" value="UniProtKB-KW"/>
</dbReference>
<dbReference type="PANTHER" id="PTHR30592:SF1">
    <property type="entry name" value="SULFUR CARRIER PROTEIN FDHD"/>
    <property type="match status" value="1"/>
</dbReference>
<organism evidence="4 5">
    <name type="scientific">Onishia taeanensis</name>
    <dbReference type="NCBI Taxonomy" id="284577"/>
    <lineage>
        <taxon>Bacteria</taxon>
        <taxon>Pseudomonadati</taxon>
        <taxon>Pseudomonadota</taxon>
        <taxon>Gammaproteobacteria</taxon>
        <taxon>Oceanospirillales</taxon>
        <taxon>Halomonadaceae</taxon>
        <taxon>Onishia</taxon>
    </lineage>
</organism>
<dbReference type="PIRSF" id="PIRSF015626">
    <property type="entry name" value="FdhD"/>
    <property type="match status" value="1"/>
</dbReference>
<reference evidence="4 5" key="1">
    <citation type="submission" date="2018-06" db="EMBL/GenBank/DDBJ databases">
        <title>Comparative analysis of microorganisms from saline springs in Andes Mountain Range, Colombia.</title>
        <authorList>
            <person name="Rubin E."/>
        </authorList>
    </citation>
    <scope>NUCLEOTIDE SEQUENCE [LARGE SCALE GENOMIC DNA]</scope>
    <source>
        <strain evidence="4 5">USBA-857</strain>
    </source>
</reference>
<dbReference type="Pfam" id="PF02634">
    <property type="entry name" value="FdhD-NarQ"/>
    <property type="match status" value="1"/>
</dbReference>
<dbReference type="Gene3D" id="3.10.20.10">
    <property type="match status" value="1"/>
</dbReference>
<feature type="region of interest" description="Disordered" evidence="3">
    <location>
        <begin position="1"/>
        <end position="31"/>
    </location>
</feature>
<comment type="caution">
    <text evidence="4">The sequence shown here is derived from an EMBL/GenBank/DDBJ whole genome shotgun (WGS) entry which is preliminary data.</text>
</comment>
<dbReference type="AlphaFoldDB" id="A0A328XT18"/>
<protein>
    <submittedName>
        <fullName evidence="4">FdhD protein</fullName>
    </submittedName>
</protein>
<dbReference type="EMBL" id="QLSX01000003">
    <property type="protein sequence ID" value="RAR62850.1"/>
    <property type="molecule type" value="Genomic_DNA"/>
</dbReference>
<keyword evidence="1" id="KW-0963">Cytoplasm</keyword>
<evidence type="ECO:0000256" key="2">
    <source>
        <dbReference type="ARBA" id="ARBA00023150"/>
    </source>
</evidence>
<dbReference type="OrthoDB" id="3197277at2"/>
<keyword evidence="2" id="KW-0501">Molybdenum cofactor biosynthesis</keyword>
<evidence type="ECO:0000256" key="1">
    <source>
        <dbReference type="ARBA" id="ARBA00022490"/>
    </source>
</evidence>
<gene>
    <name evidence="4" type="ORF">BCL93_10381</name>
</gene>
<dbReference type="PANTHER" id="PTHR30592">
    <property type="entry name" value="FORMATE DEHYDROGENASE"/>
    <property type="match status" value="1"/>
</dbReference>
<dbReference type="GO" id="GO:0016783">
    <property type="term" value="F:sulfurtransferase activity"/>
    <property type="evidence" value="ECO:0007669"/>
    <property type="project" value="InterPro"/>
</dbReference>
<name>A0A328XT18_9GAMM</name>
<dbReference type="SUPFAM" id="SSF53927">
    <property type="entry name" value="Cytidine deaminase-like"/>
    <property type="match status" value="1"/>
</dbReference>
<proteinExistence type="predicted"/>
<dbReference type="RefSeq" id="WP_112054057.1">
    <property type="nucleotide sequence ID" value="NZ_JBAVQX010000200.1"/>
</dbReference>
<dbReference type="InterPro" id="IPR003786">
    <property type="entry name" value="FdhD"/>
</dbReference>
<dbReference type="InterPro" id="IPR016193">
    <property type="entry name" value="Cytidine_deaminase-like"/>
</dbReference>
<evidence type="ECO:0000313" key="5">
    <source>
        <dbReference type="Proteomes" id="UP000249700"/>
    </source>
</evidence>